<dbReference type="SFLD" id="SFLDG01140">
    <property type="entry name" value="C2.B:_Phosphomannomutase_and_P"/>
    <property type="match status" value="1"/>
</dbReference>
<dbReference type="InterPro" id="IPR036412">
    <property type="entry name" value="HAD-like_sf"/>
</dbReference>
<dbReference type="PANTHER" id="PTHR10000:SF58">
    <property type="entry name" value="PYRIDOXAL PHOSPHATE PHOSPHATASE YBHA"/>
    <property type="match status" value="1"/>
</dbReference>
<sequence length="275" mass="30789">MNYQVVAFDLDGTLLNSQGQILAENKQAIAQLKQQGIKVILVTGRHHTAVIPYYVELGLDTPIICCNGTYVYDVQNDEVLAANPLSQQQAQQILDTATKHHCHLLMYSRNAMNYAELNPHMEKFLKWVASCPENVRPLVRKVESIQEVINHDTPIWKCVISAPNRAIMENVIADLPVEQFSCEWSWVDRVDIANAGNTKGSRLLEVLQQWQISPQQVIAFGDNHNDISMLTAVGLGVAMDNAEEEVKHQAKLTTTSNDEAGIAEVLAKYFTHKLD</sequence>
<evidence type="ECO:0000313" key="1">
    <source>
        <dbReference type="EMBL" id="MEE6111896.1"/>
    </source>
</evidence>
<proteinExistence type="predicted"/>
<keyword evidence="1" id="KW-0378">Hydrolase</keyword>
<protein>
    <submittedName>
        <fullName evidence="1">Pyridoxal phosphatase</fullName>
        <ecNumber evidence="1">3.1.3.74</ecNumber>
    </submittedName>
</protein>
<dbReference type="Pfam" id="PF08282">
    <property type="entry name" value="Hydrolase_3"/>
    <property type="match status" value="1"/>
</dbReference>
<gene>
    <name evidence="1" type="ORF">M5S25_01530</name>
</gene>
<dbReference type="CDD" id="cd07516">
    <property type="entry name" value="HAD_Pase"/>
    <property type="match status" value="1"/>
</dbReference>
<organism evidence="1 2">
    <name type="scientific">Avibacterium paragallinarum</name>
    <name type="common">Haemophilus gallinarum</name>
    <dbReference type="NCBI Taxonomy" id="728"/>
    <lineage>
        <taxon>Bacteria</taxon>
        <taxon>Pseudomonadati</taxon>
        <taxon>Pseudomonadota</taxon>
        <taxon>Gammaproteobacteria</taxon>
        <taxon>Pasteurellales</taxon>
        <taxon>Pasteurellaceae</taxon>
        <taxon>Avibacterium</taxon>
    </lineage>
</organism>
<dbReference type="SUPFAM" id="SSF56784">
    <property type="entry name" value="HAD-like"/>
    <property type="match status" value="1"/>
</dbReference>
<dbReference type="InterPro" id="IPR000150">
    <property type="entry name" value="Cof"/>
</dbReference>
<dbReference type="Gene3D" id="3.40.50.1000">
    <property type="entry name" value="HAD superfamily/HAD-like"/>
    <property type="match status" value="1"/>
</dbReference>
<dbReference type="InterPro" id="IPR023214">
    <property type="entry name" value="HAD_sf"/>
</dbReference>
<dbReference type="PANTHER" id="PTHR10000">
    <property type="entry name" value="PHOSPHOSERINE PHOSPHATASE"/>
    <property type="match status" value="1"/>
</dbReference>
<name>A0ABU7QNZ1_AVIPA</name>
<accession>A0ABU7QNZ1</accession>
<keyword evidence="2" id="KW-1185">Reference proteome</keyword>
<dbReference type="PROSITE" id="PS01228">
    <property type="entry name" value="COF_1"/>
    <property type="match status" value="1"/>
</dbReference>
<dbReference type="NCBIfam" id="NF007821">
    <property type="entry name" value="PRK10530.1"/>
    <property type="match status" value="1"/>
</dbReference>
<dbReference type="InterPro" id="IPR006379">
    <property type="entry name" value="HAD-SF_hydro_IIB"/>
</dbReference>
<dbReference type="NCBIfam" id="TIGR00099">
    <property type="entry name" value="Cof-subfamily"/>
    <property type="match status" value="1"/>
</dbReference>
<dbReference type="Proteomes" id="UP001352533">
    <property type="component" value="Unassembled WGS sequence"/>
</dbReference>
<reference evidence="1 2" key="1">
    <citation type="journal article" date="2022" name="Front. Microbiol.">
        <title>Commensal bacteria contribute to the growth of multidrug-resistant Avibacterium paragallinarum in chickens.</title>
        <authorList>
            <person name="Zhu J."/>
            <person name="Chen Y."/>
            <person name="Wu Y."/>
            <person name="Wang Y."/>
            <person name="Zhu K."/>
        </authorList>
    </citation>
    <scope>NUCLEOTIDE SEQUENCE [LARGE SCALE GENOMIC DNA]</scope>
    <source>
        <strain evidence="1 2">AV12</strain>
    </source>
</reference>
<dbReference type="SFLD" id="SFLDS00003">
    <property type="entry name" value="Haloacid_Dehalogenase"/>
    <property type="match status" value="1"/>
</dbReference>
<evidence type="ECO:0000313" key="2">
    <source>
        <dbReference type="Proteomes" id="UP001352533"/>
    </source>
</evidence>
<dbReference type="EC" id="3.1.3.74" evidence="1"/>
<dbReference type="PROSITE" id="PS01229">
    <property type="entry name" value="COF_2"/>
    <property type="match status" value="1"/>
</dbReference>
<dbReference type="Gene3D" id="3.30.1240.10">
    <property type="match status" value="1"/>
</dbReference>
<comment type="caution">
    <text evidence="1">The sequence shown here is derived from an EMBL/GenBank/DDBJ whole genome shotgun (WGS) entry which is preliminary data.</text>
</comment>
<dbReference type="NCBIfam" id="TIGR01484">
    <property type="entry name" value="HAD-SF-IIB"/>
    <property type="match status" value="1"/>
</dbReference>
<dbReference type="GO" id="GO:0033883">
    <property type="term" value="F:pyridoxal phosphatase activity"/>
    <property type="evidence" value="ECO:0007669"/>
    <property type="project" value="UniProtKB-EC"/>
</dbReference>
<dbReference type="EMBL" id="JAMDKS010000002">
    <property type="protein sequence ID" value="MEE6111896.1"/>
    <property type="molecule type" value="Genomic_DNA"/>
</dbReference>
<dbReference type="RefSeq" id="WP_194750276.1">
    <property type="nucleotide sequence ID" value="NZ_JACEWB010000002.1"/>
</dbReference>